<dbReference type="InterPro" id="IPR011251">
    <property type="entry name" value="Luciferase-like_dom"/>
</dbReference>
<dbReference type="PATRIC" id="fig|134601.6.peg.1766"/>
<feature type="domain" description="Luciferase-like" evidence="1">
    <location>
        <begin position="17"/>
        <end position="311"/>
    </location>
</feature>
<accession>A0A0K0X3B5</accession>
<reference evidence="2 3" key="1">
    <citation type="submission" date="2015-07" db="EMBL/GenBank/DDBJ databases">
        <title>Complete genome sequence of Mycobacterium goodii X7B, a facultative thermophilic biodesulfurizing bacterium.</title>
        <authorList>
            <person name="Yu B."/>
            <person name="Li F."/>
            <person name="Xu P."/>
        </authorList>
    </citation>
    <scope>NUCLEOTIDE SEQUENCE [LARGE SCALE GENOMIC DNA]</scope>
    <source>
        <strain evidence="2 3">X7B</strain>
    </source>
</reference>
<evidence type="ECO:0000259" key="1">
    <source>
        <dbReference type="Pfam" id="PF00296"/>
    </source>
</evidence>
<proteinExistence type="predicted"/>
<dbReference type="STRING" id="134601.AFA91_08535"/>
<dbReference type="EMBL" id="CP012150">
    <property type="protein sequence ID" value="AKS31916.1"/>
    <property type="molecule type" value="Genomic_DNA"/>
</dbReference>
<dbReference type="CDD" id="cd01097">
    <property type="entry name" value="Tetrahydromethanopterin_reductase"/>
    <property type="match status" value="1"/>
</dbReference>
<dbReference type="InterPro" id="IPR036661">
    <property type="entry name" value="Luciferase-like_sf"/>
</dbReference>
<protein>
    <submittedName>
        <fullName evidence="2">F420-dependent oxidoreductase</fullName>
    </submittedName>
</protein>
<dbReference type="KEGG" id="mgo:AFA91_08535"/>
<dbReference type="SUPFAM" id="SSF51679">
    <property type="entry name" value="Bacterial luciferase-like"/>
    <property type="match status" value="1"/>
</dbReference>
<evidence type="ECO:0000313" key="2">
    <source>
        <dbReference type="EMBL" id="AKS31916.1"/>
    </source>
</evidence>
<gene>
    <name evidence="2" type="ORF">AFA91_08535</name>
</gene>
<dbReference type="GO" id="GO:0016705">
    <property type="term" value="F:oxidoreductase activity, acting on paired donors, with incorporation or reduction of molecular oxygen"/>
    <property type="evidence" value="ECO:0007669"/>
    <property type="project" value="InterPro"/>
</dbReference>
<dbReference type="PANTHER" id="PTHR43244">
    <property type="match status" value="1"/>
</dbReference>
<dbReference type="NCBIfam" id="TIGR03617">
    <property type="entry name" value="F420_MSMEG_2256"/>
    <property type="match status" value="1"/>
</dbReference>
<dbReference type="Pfam" id="PF00296">
    <property type="entry name" value="Bac_luciferase"/>
    <property type="match status" value="1"/>
</dbReference>
<organism evidence="2 3">
    <name type="scientific">Mycolicibacterium goodii</name>
    <name type="common">Mycobacterium goodii</name>
    <dbReference type="NCBI Taxonomy" id="134601"/>
    <lineage>
        <taxon>Bacteria</taxon>
        <taxon>Bacillati</taxon>
        <taxon>Actinomycetota</taxon>
        <taxon>Actinomycetes</taxon>
        <taxon>Mycobacteriales</taxon>
        <taxon>Mycobacteriaceae</taxon>
        <taxon>Mycolicibacterium</taxon>
    </lineage>
</organism>
<dbReference type="Gene3D" id="3.20.20.30">
    <property type="entry name" value="Luciferase-like domain"/>
    <property type="match status" value="1"/>
</dbReference>
<dbReference type="InterPro" id="IPR050564">
    <property type="entry name" value="F420-G6PD/mer"/>
</dbReference>
<evidence type="ECO:0000313" key="3">
    <source>
        <dbReference type="Proteomes" id="UP000062255"/>
    </source>
</evidence>
<sequence length="348" mass="37531">MHIDCNIGGAVSGADDTGITAVVGQAARAQDIGFDGIWSTDVDRDPFLPLAVAAMTTTTVQLGTGIAVAFARSPMTTAMAANDLQEMSGGRFVLGLGTQIQAHIERRFSMPWSAPAERMSEYVDAVRAIWRSWRTGERLDFRGDYYQHTLMTPMFTPAPHPHGEPKIVISAVGPKMTRVAARVADGLLVHGFTTQRYLSEVTQPVIAVELRQAGRSRAEFTVSYPGLIASGSTDEEMARAVHAVRRQIAFYGSTPAYRHVLELHGWHDLHTELHRLSKAGEWATMSALIDDEVLNTFAVVGDPTEAGAEVAIRFGGLVDRFTLLTPYPLSDDTAAAIVAGARAAAARG</sequence>
<dbReference type="Proteomes" id="UP000062255">
    <property type="component" value="Chromosome"/>
</dbReference>
<dbReference type="PANTHER" id="PTHR43244:SF2">
    <property type="entry name" value="CONSERVED HYPOTHETICAL ALANINE AND PROLINE-RICH PROTEIN"/>
    <property type="match status" value="1"/>
</dbReference>
<name>A0A0K0X3B5_MYCGD</name>
<dbReference type="AlphaFoldDB" id="A0A0K0X3B5"/>
<dbReference type="InterPro" id="IPR019919">
    <property type="entry name" value="Lucif-like_OxRdtase_MSMEG_2256"/>
</dbReference>
<dbReference type="RefSeq" id="WP_049744334.1">
    <property type="nucleotide sequence ID" value="NZ_CP012150.1"/>
</dbReference>